<sequence length="93" mass="10772">MGESKKLDKETFDRIKQMQLKSEEFQRKAQRQPKRKVVNAPNGFINKQVCIACQKENGDHSQMEARRCLYLASVAFINLSKSVDDRSRSPLKD</sequence>
<reference evidence="1" key="1">
    <citation type="submission" date="2024-05" db="EMBL/GenBank/DDBJ databases">
        <title>The simplest Porifera holobiont: glass sponge Aphrocallistes beatrix thrives with only two symbionts.</title>
        <authorList>
            <person name="N Garritano A."/>
            <person name="A Allen M."/>
            <person name="Thomas T."/>
        </authorList>
    </citation>
    <scope>NUCLEOTIDE SEQUENCE</scope>
    <source>
        <strain evidence="1">AB1</strain>
    </source>
</reference>
<accession>A0AAU7N479</accession>
<dbReference type="EMBL" id="PP848464">
    <property type="protein sequence ID" value="XBQ68782.1"/>
    <property type="molecule type" value="Genomic_DNA"/>
</dbReference>
<protein>
    <submittedName>
        <fullName evidence="1">Uncharacterized protein</fullName>
    </submittedName>
</protein>
<gene>
    <name evidence="1" type="ORF">ZGOWGMRN_CDS_0048</name>
</gene>
<proteinExistence type="predicted"/>
<name>A0AAU7N479_9VIRU</name>
<evidence type="ECO:0000313" key="1">
    <source>
        <dbReference type="EMBL" id="XBQ68782.1"/>
    </source>
</evidence>
<organism evidence="1">
    <name type="scientific">Nitrosopumivirus cobalaminus</name>
    <dbReference type="NCBI Taxonomy" id="3158414"/>
    <lineage>
        <taxon>Viruses</taxon>
    </lineage>
</organism>